<dbReference type="Proteomes" id="UP000304900">
    <property type="component" value="Unassembled WGS sequence"/>
</dbReference>
<evidence type="ECO:0000313" key="2">
    <source>
        <dbReference type="Proteomes" id="UP000304900"/>
    </source>
</evidence>
<name>A0A4U6CQ14_9BACT</name>
<proteinExistence type="predicted"/>
<sequence length="87" mass="10004">MPKNITYLRVSAPGQDLEKNKADVSNEKNLDEVEFVHEKVSSKVTSRNRKIDAILIDNMGRMASEMKFFLERNPIPEKFLKRGAPKI</sequence>
<accession>A0A4U6CQ14</accession>
<reference evidence="1 2" key="1">
    <citation type="submission" date="2019-05" db="EMBL/GenBank/DDBJ databases">
        <title>Dyadobacter AR-3-8 sp. nov., isolated from arctic soil.</title>
        <authorList>
            <person name="Chaudhary D.K."/>
        </authorList>
    </citation>
    <scope>NUCLEOTIDE SEQUENCE [LARGE SCALE GENOMIC DNA]</scope>
    <source>
        <strain evidence="1 2">AR-3-8</strain>
    </source>
</reference>
<dbReference type="OrthoDB" id="9797501at2"/>
<evidence type="ECO:0008006" key="3">
    <source>
        <dbReference type="Google" id="ProtNLM"/>
    </source>
</evidence>
<dbReference type="AlphaFoldDB" id="A0A4U6CQ14"/>
<organism evidence="1 2">
    <name type="scientific">Dyadobacter frigoris</name>
    <dbReference type="NCBI Taxonomy" id="2576211"/>
    <lineage>
        <taxon>Bacteria</taxon>
        <taxon>Pseudomonadati</taxon>
        <taxon>Bacteroidota</taxon>
        <taxon>Cytophagia</taxon>
        <taxon>Cytophagales</taxon>
        <taxon>Spirosomataceae</taxon>
        <taxon>Dyadobacter</taxon>
    </lineage>
</organism>
<comment type="caution">
    <text evidence="1">The sequence shown here is derived from an EMBL/GenBank/DDBJ whole genome shotgun (WGS) entry which is preliminary data.</text>
</comment>
<protein>
    <recommendedName>
        <fullName evidence="3">Resolvase/invertase-type recombinase catalytic domain-containing protein</fullName>
    </recommendedName>
</protein>
<gene>
    <name evidence="1" type="ORF">FDK13_33310</name>
</gene>
<dbReference type="RefSeq" id="WP_137344346.1">
    <property type="nucleotide sequence ID" value="NZ_SZVO01000028.1"/>
</dbReference>
<dbReference type="EMBL" id="SZVO01000028">
    <property type="protein sequence ID" value="TKT85715.1"/>
    <property type="molecule type" value="Genomic_DNA"/>
</dbReference>
<evidence type="ECO:0000313" key="1">
    <source>
        <dbReference type="EMBL" id="TKT85715.1"/>
    </source>
</evidence>
<keyword evidence="2" id="KW-1185">Reference proteome</keyword>